<dbReference type="Proteomes" id="UP000251314">
    <property type="component" value="Unassembled WGS sequence"/>
</dbReference>
<sequence length="545" mass="61279">MKAKPAEQREDGSFMRIDVISMLKLLLVSGIAVTFLALFVLIGFGGSPAVANSDWTSSPTRCTSDFSISLYKECLGANSTTSVKDTDANGTVSAIAEVLSLSSSEQMSVLTCMFDSCTNRTNRPFASNEQSLHVVHYSFGLNGFKQLNRYFYLEALFPNLKKTTRSFDVTMTPHVKGFYLNETSGNQTYANIITNVAQKTVTVECEEDETYCEPAYFLRFGDIDFNDYQVDVLFNSTESLALNGSNVQFRKSWGTESFTHWLIGMKFFYLFLSAFFAGWYIYSVNKLSSREQNVEQGFVMALALSLILFNDPFYFTEATYGSNAARILSVCFQVTFFQMLLLFWLVVIDNLRLQGMENGVSNVKFFGPKLVFVAFFWLIMAIYYGYIKYNRNNDVTWDPLAENSSFASLKALCGLLSAVFIVWYLVLIVLSIREIRARRVRYRYLVVLSVWMVVVSFAGLASGELSPTPSSGGAWTSLQTIFNIYVYTLCYLYAPSTTTLDNLRKRKQHNGGEESEAKSLSNSNAVDPAQVELAGVNEIRETDLA</sequence>
<dbReference type="EMBL" id="MJFZ01000123">
    <property type="protein sequence ID" value="RAW36996.1"/>
    <property type="molecule type" value="Genomic_DNA"/>
</dbReference>
<keyword evidence="2 6" id="KW-0812">Transmembrane</keyword>
<keyword evidence="4 6" id="KW-0472">Membrane</keyword>
<dbReference type="PANTHER" id="PTHR31918">
    <property type="entry name" value="TRANSMEMBRANE PROTEIN 181"/>
    <property type="match status" value="1"/>
</dbReference>
<feature type="transmembrane region" description="Helical" evidence="6">
    <location>
        <begin position="474"/>
        <end position="494"/>
    </location>
</feature>
<dbReference type="Proteomes" id="UP000774804">
    <property type="component" value="Unassembled WGS sequence"/>
</dbReference>
<organism evidence="13 14">
    <name type="scientific">Phytophthora cactorum</name>
    <dbReference type="NCBI Taxonomy" id="29920"/>
    <lineage>
        <taxon>Eukaryota</taxon>
        <taxon>Sar</taxon>
        <taxon>Stramenopiles</taxon>
        <taxon>Oomycota</taxon>
        <taxon>Peronosporomycetes</taxon>
        <taxon>Peronosporales</taxon>
        <taxon>Peronosporaceae</taxon>
        <taxon>Phytophthora</taxon>
    </lineage>
</organism>
<reference evidence="8" key="2">
    <citation type="submission" date="2018-10" db="EMBL/GenBank/DDBJ databases">
        <title>Effector identification in a new, highly contiguous assembly of the strawberry crown rot pathogen Phytophthora cactorum.</title>
        <authorList>
            <person name="Armitage A.D."/>
            <person name="Nellist C.F."/>
            <person name="Bates H."/>
            <person name="Vickerstaff R.J."/>
            <person name="Harrison R.J."/>
        </authorList>
    </citation>
    <scope>NUCLEOTIDE SEQUENCE</scope>
    <source>
        <strain evidence="8">15-7</strain>
        <strain evidence="9">4032</strain>
        <strain evidence="10">4040</strain>
        <strain evidence="11">P415</strain>
        <strain evidence="12">P421</strain>
    </source>
</reference>
<dbReference type="Proteomes" id="UP000697107">
    <property type="component" value="Unassembled WGS sequence"/>
</dbReference>
<feature type="transmembrane region" description="Helical" evidence="6">
    <location>
        <begin position="327"/>
        <end position="348"/>
    </location>
</feature>
<dbReference type="EMBL" id="RCMI01000127">
    <property type="protein sequence ID" value="KAG2932028.1"/>
    <property type="molecule type" value="Genomic_DNA"/>
</dbReference>
<feature type="transmembrane region" description="Helical" evidence="6">
    <location>
        <begin position="258"/>
        <end position="282"/>
    </location>
</feature>
<comment type="caution">
    <text evidence="13">The sequence shown here is derived from an EMBL/GenBank/DDBJ whole genome shotgun (WGS) entry which is preliminary data.</text>
</comment>
<gene>
    <name evidence="13" type="ORF">PC110_g6731</name>
    <name evidence="8" type="ORF">PC113_g12809</name>
    <name evidence="9" type="ORF">PC115_g5928</name>
    <name evidence="10" type="ORF">PC117_g12717</name>
    <name evidence="11" type="ORF">PC118_g13437</name>
    <name evidence="12" type="ORF">PC129_g10711</name>
</gene>
<evidence type="ECO:0000313" key="10">
    <source>
        <dbReference type="EMBL" id="KAG2934288.1"/>
    </source>
</evidence>
<proteinExistence type="predicted"/>
<feature type="region of interest" description="Disordered" evidence="5">
    <location>
        <begin position="507"/>
        <end position="529"/>
    </location>
</feature>
<evidence type="ECO:0000313" key="8">
    <source>
        <dbReference type="EMBL" id="KAG2855027.1"/>
    </source>
</evidence>
<dbReference type="PANTHER" id="PTHR31918:SF1">
    <property type="entry name" value="TRANSMEMBRANE PROTEIN 181"/>
    <property type="match status" value="1"/>
</dbReference>
<dbReference type="InterPro" id="IPR040416">
    <property type="entry name" value="TMEM181"/>
</dbReference>
<dbReference type="AlphaFoldDB" id="A0A329SM07"/>
<evidence type="ECO:0000259" key="7">
    <source>
        <dbReference type="Pfam" id="PF06664"/>
    </source>
</evidence>
<dbReference type="STRING" id="29920.A0A329SM07"/>
<evidence type="ECO:0000313" key="12">
    <source>
        <dbReference type="EMBL" id="KAG3218484.1"/>
    </source>
</evidence>
<evidence type="ECO:0000313" key="9">
    <source>
        <dbReference type="EMBL" id="KAG2932028.1"/>
    </source>
</evidence>
<dbReference type="OrthoDB" id="28186at2759"/>
<dbReference type="VEuPathDB" id="FungiDB:PC110_g6731"/>
<dbReference type="EMBL" id="RCMV01000361">
    <property type="protein sequence ID" value="KAG3218484.1"/>
    <property type="molecule type" value="Genomic_DNA"/>
</dbReference>
<evidence type="ECO:0000256" key="2">
    <source>
        <dbReference type="ARBA" id="ARBA00022692"/>
    </source>
</evidence>
<protein>
    <recommendedName>
        <fullName evidence="7">Wntless-like transmembrane domain-containing protein</fullName>
    </recommendedName>
</protein>
<feature type="transmembrane region" description="Helical" evidence="6">
    <location>
        <begin position="369"/>
        <end position="387"/>
    </location>
</feature>
<evidence type="ECO:0000256" key="6">
    <source>
        <dbReference type="SAM" id="Phobius"/>
    </source>
</evidence>
<feature type="transmembrane region" description="Helical" evidence="6">
    <location>
        <begin position="294"/>
        <end position="315"/>
    </location>
</feature>
<comment type="subcellular location">
    <subcellularLocation>
        <location evidence="1">Membrane</location>
        <topology evidence="1">Multi-pass membrane protein</topology>
    </subcellularLocation>
</comment>
<dbReference type="GO" id="GO:0015643">
    <property type="term" value="F:toxic substance binding"/>
    <property type="evidence" value="ECO:0007669"/>
    <property type="project" value="InterPro"/>
</dbReference>
<dbReference type="GO" id="GO:0016020">
    <property type="term" value="C:membrane"/>
    <property type="evidence" value="ECO:0007669"/>
    <property type="project" value="UniProtKB-SubCell"/>
</dbReference>
<feature type="transmembrane region" description="Helical" evidence="6">
    <location>
        <begin position="442"/>
        <end position="462"/>
    </location>
</feature>
<evidence type="ECO:0000256" key="3">
    <source>
        <dbReference type="ARBA" id="ARBA00022989"/>
    </source>
</evidence>
<dbReference type="Pfam" id="PF06664">
    <property type="entry name" value="WLS-like_TM"/>
    <property type="match status" value="1"/>
</dbReference>
<evidence type="ECO:0000313" key="13">
    <source>
        <dbReference type="EMBL" id="RAW36996.1"/>
    </source>
</evidence>
<dbReference type="Proteomes" id="UP000760860">
    <property type="component" value="Unassembled WGS sequence"/>
</dbReference>
<evidence type="ECO:0000256" key="1">
    <source>
        <dbReference type="ARBA" id="ARBA00004141"/>
    </source>
</evidence>
<evidence type="ECO:0000256" key="5">
    <source>
        <dbReference type="SAM" id="MobiDB-lite"/>
    </source>
</evidence>
<accession>A0A329SM07</accession>
<feature type="domain" description="Wntless-like transmembrane" evidence="7">
    <location>
        <begin position="256"/>
        <end position="496"/>
    </location>
</feature>
<dbReference type="Proteomes" id="UP000735874">
    <property type="component" value="Unassembled WGS sequence"/>
</dbReference>
<reference evidence="13 14" key="1">
    <citation type="submission" date="2018-01" db="EMBL/GenBank/DDBJ databases">
        <title>Draft genome of the strawberry crown rot pathogen Phytophthora cactorum.</title>
        <authorList>
            <person name="Armitage A.D."/>
            <person name="Lysoe E."/>
            <person name="Nellist C.F."/>
            <person name="Harrison R.J."/>
            <person name="Brurberg M.B."/>
        </authorList>
    </citation>
    <scope>NUCLEOTIDE SEQUENCE [LARGE SCALE GENOMIC DNA]</scope>
    <source>
        <strain evidence="13 14">10300</strain>
    </source>
</reference>
<feature type="transmembrane region" description="Helical" evidence="6">
    <location>
        <begin position="407"/>
        <end position="430"/>
    </location>
</feature>
<keyword evidence="3 6" id="KW-1133">Transmembrane helix</keyword>
<dbReference type="InterPro" id="IPR047843">
    <property type="entry name" value="WLS-like_TM"/>
</dbReference>
<evidence type="ECO:0000313" key="14">
    <source>
        <dbReference type="Proteomes" id="UP000251314"/>
    </source>
</evidence>
<dbReference type="EMBL" id="RCMG01000396">
    <property type="protein sequence ID" value="KAG2855027.1"/>
    <property type="molecule type" value="Genomic_DNA"/>
</dbReference>
<keyword evidence="14" id="KW-1185">Reference proteome</keyword>
<evidence type="ECO:0000313" key="11">
    <source>
        <dbReference type="EMBL" id="KAG2976374.1"/>
    </source>
</evidence>
<name>A0A329SM07_9STRA</name>
<dbReference type="EMBL" id="RCML01000463">
    <property type="protein sequence ID" value="KAG2976374.1"/>
    <property type="molecule type" value="Genomic_DNA"/>
</dbReference>
<evidence type="ECO:0000256" key="4">
    <source>
        <dbReference type="ARBA" id="ARBA00023136"/>
    </source>
</evidence>
<dbReference type="Proteomes" id="UP000736787">
    <property type="component" value="Unassembled WGS sequence"/>
</dbReference>
<dbReference type="EMBL" id="RCMK01000355">
    <property type="protein sequence ID" value="KAG2934288.1"/>
    <property type="molecule type" value="Genomic_DNA"/>
</dbReference>